<feature type="region of interest" description="Disordered" evidence="1">
    <location>
        <begin position="192"/>
        <end position="217"/>
    </location>
</feature>
<evidence type="ECO:0000256" key="1">
    <source>
        <dbReference type="SAM" id="MobiDB-lite"/>
    </source>
</evidence>
<dbReference type="Proteomes" id="UP000677803">
    <property type="component" value="Unassembled WGS sequence"/>
</dbReference>
<evidence type="ECO:0000313" key="3">
    <source>
        <dbReference type="Proteomes" id="UP000677803"/>
    </source>
</evidence>
<name>A0A8S4BGY8_9TELE</name>
<sequence length="217" mass="23575">MFCPVAFHQKGPQNSVIVPDGNRYGYGPLTLMSKLNPGLERMFPIEHQQGFAQRAPVQAVQALSEGLVQNQTAPLIRVAQLEAHPLQSPPAHNVRHVEHVVPGRGPLVQGQLPLLQGGALPQPVVPGGHHAVQADRHAERAGVEGLPEQDQLRAQHGGVKAADVKPDPSWWSNGFAEPFVLLRFSALIHQQQACGRPNQEEEHQKPQTHTPGHSGLN</sequence>
<feature type="compositionally biased region" description="Polar residues" evidence="1">
    <location>
        <begin position="207"/>
        <end position="217"/>
    </location>
</feature>
<dbReference type="OrthoDB" id="9411036at2759"/>
<gene>
    <name evidence="2" type="ORF">MMEN_LOCUS15661</name>
</gene>
<organism evidence="2 3">
    <name type="scientific">Menidia menidia</name>
    <name type="common">Atlantic silverside</name>
    <dbReference type="NCBI Taxonomy" id="238744"/>
    <lineage>
        <taxon>Eukaryota</taxon>
        <taxon>Metazoa</taxon>
        <taxon>Chordata</taxon>
        <taxon>Craniata</taxon>
        <taxon>Vertebrata</taxon>
        <taxon>Euteleostomi</taxon>
        <taxon>Actinopterygii</taxon>
        <taxon>Neopterygii</taxon>
        <taxon>Teleostei</taxon>
        <taxon>Neoteleostei</taxon>
        <taxon>Acanthomorphata</taxon>
        <taxon>Ovalentaria</taxon>
        <taxon>Atherinomorphae</taxon>
        <taxon>Atheriniformes</taxon>
        <taxon>Atherinopsidae</taxon>
        <taxon>Menidiinae</taxon>
        <taxon>Menidia</taxon>
    </lineage>
</organism>
<comment type="caution">
    <text evidence="2">The sequence shown here is derived from an EMBL/GenBank/DDBJ whole genome shotgun (WGS) entry which is preliminary data.</text>
</comment>
<dbReference type="AlphaFoldDB" id="A0A8S4BGY8"/>
<accession>A0A8S4BGY8</accession>
<reference evidence="2" key="1">
    <citation type="submission" date="2021-05" db="EMBL/GenBank/DDBJ databases">
        <authorList>
            <person name="Tigano A."/>
        </authorList>
    </citation>
    <scope>NUCLEOTIDE SEQUENCE</scope>
</reference>
<keyword evidence="3" id="KW-1185">Reference proteome</keyword>
<evidence type="ECO:0000313" key="2">
    <source>
        <dbReference type="EMBL" id="CAG5964073.1"/>
    </source>
</evidence>
<protein>
    <submittedName>
        <fullName evidence="2">(Atlantic silverside) hypothetical protein</fullName>
    </submittedName>
</protein>
<proteinExistence type="predicted"/>
<dbReference type="EMBL" id="CAJRST010027224">
    <property type="protein sequence ID" value="CAG5964073.1"/>
    <property type="molecule type" value="Genomic_DNA"/>
</dbReference>